<dbReference type="RefSeq" id="WP_262840564.1">
    <property type="nucleotide sequence ID" value="NZ_JANZYP010000001.1"/>
</dbReference>
<dbReference type="Proteomes" id="UP001595891">
    <property type="component" value="Unassembled WGS sequence"/>
</dbReference>
<evidence type="ECO:0000313" key="2">
    <source>
        <dbReference type="Proteomes" id="UP001595891"/>
    </source>
</evidence>
<dbReference type="EMBL" id="JBHSFN010000009">
    <property type="protein sequence ID" value="MFC4587555.1"/>
    <property type="molecule type" value="Genomic_DNA"/>
</dbReference>
<gene>
    <name evidence="1" type="ORF">ACFO8L_15785</name>
</gene>
<comment type="caution">
    <text evidence="1">The sequence shown here is derived from an EMBL/GenBank/DDBJ whole genome shotgun (WGS) entry which is preliminary data.</text>
</comment>
<name>A0ABV9EGU8_9ACTN</name>
<protein>
    <submittedName>
        <fullName evidence="1">Uncharacterized protein</fullName>
    </submittedName>
</protein>
<keyword evidence="2" id="KW-1185">Reference proteome</keyword>
<organism evidence="1 2">
    <name type="scientific">Sphaerisporangium corydalis</name>
    <dbReference type="NCBI Taxonomy" id="1441875"/>
    <lineage>
        <taxon>Bacteria</taxon>
        <taxon>Bacillati</taxon>
        <taxon>Actinomycetota</taxon>
        <taxon>Actinomycetes</taxon>
        <taxon>Streptosporangiales</taxon>
        <taxon>Streptosporangiaceae</taxon>
        <taxon>Sphaerisporangium</taxon>
    </lineage>
</organism>
<evidence type="ECO:0000313" key="1">
    <source>
        <dbReference type="EMBL" id="MFC4587555.1"/>
    </source>
</evidence>
<reference evidence="2" key="1">
    <citation type="journal article" date="2019" name="Int. J. Syst. Evol. Microbiol.">
        <title>The Global Catalogue of Microorganisms (GCM) 10K type strain sequencing project: providing services to taxonomists for standard genome sequencing and annotation.</title>
        <authorList>
            <consortium name="The Broad Institute Genomics Platform"/>
            <consortium name="The Broad Institute Genome Sequencing Center for Infectious Disease"/>
            <person name="Wu L."/>
            <person name="Ma J."/>
        </authorList>
    </citation>
    <scope>NUCLEOTIDE SEQUENCE [LARGE SCALE GENOMIC DNA]</scope>
    <source>
        <strain evidence="2">CCUG 49560</strain>
    </source>
</reference>
<sequence>MSAHHGNNYLPLLDQHYRSHRSAMFILVESIRLESTNADRSVLDAVCWLGCGFGYSDDG</sequence>
<proteinExistence type="predicted"/>
<accession>A0ABV9EGU8</accession>